<evidence type="ECO:0000313" key="4">
    <source>
        <dbReference type="Proteomes" id="UP001500298"/>
    </source>
</evidence>
<dbReference type="InterPro" id="IPR046980">
    <property type="entry name" value="KefG/KefF"/>
</dbReference>
<gene>
    <name evidence="3" type="ORF">GCM10023331_06300</name>
</gene>
<dbReference type="InterPro" id="IPR029039">
    <property type="entry name" value="Flavoprotein-like_sf"/>
</dbReference>
<dbReference type="InterPro" id="IPR003680">
    <property type="entry name" value="Flavodoxin_fold"/>
</dbReference>
<keyword evidence="4" id="KW-1185">Reference proteome</keyword>
<evidence type="ECO:0000256" key="1">
    <source>
        <dbReference type="ARBA" id="ARBA00023002"/>
    </source>
</evidence>
<dbReference type="SUPFAM" id="SSF52218">
    <property type="entry name" value="Flavoproteins"/>
    <property type="match status" value="1"/>
</dbReference>
<evidence type="ECO:0000313" key="3">
    <source>
        <dbReference type="EMBL" id="GAA4824494.1"/>
    </source>
</evidence>
<dbReference type="RefSeq" id="WP_345369128.1">
    <property type="nucleotide sequence ID" value="NZ_BAABJX010000011.1"/>
</dbReference>
<dbReference type="Gene3D" id="3.40.50.360">
    <property type="match status" value="1"/>
</dbReference>
<dbReference type="Pfam" id="PF02525">
    <property type="entry name" value="Flavodoxin_2"/>
    <property type="match status" value="1"/>
</dbReference>
<dbReference type="PANTHER" id="PTHR47307:SF1">
    <property type="entry name" value="GLUTATHIONE-REGULATED POTASSIUM-EFFLUX SYSTEM ANCILLARY PROTEIN KEFG"/>
    <property type="match status" value="1"/>
</dbReference>
<evidence type="ECO:0000259" key="2">
    <source>
        <dbReference type="Pfam" id="PF02525"/>
    </source>
</evidence>
<dbReference type="PANTHER" id="PTHR47307">
    <property type="entry name" value="GLUTATHIONE-REGULATED POTASSIUM-EFFLUX SYSTEM ANCILLARY PROTEIN KEFG"/>
    <property type="match status" value="1"/>
</dbReference>
<feature type="domain" description="Flavodoxin-like fold" evidence="2">
    <location>
        <begin position="1"/>
        <end position="166"/>
    </location>
</feature>
<dbReference type="EMBL" id="BAABJX010000011">
    <property type="protein sequence ID" value="GAA4824494.1"/>
    <property type="molecule type" value="Genomic_DNA"/>
</dbReference>
<reference evidence="4" key="1">
    <citation type="journal article" date="2019" name="Int. J. Syst. Evol. Microbiol.">
        <title>The Global Catalogue of Microorganisms (GCM) 10K type strain sequencing project: providing services to taxonomists for standard genome sequencing and annotation.</title>
        <authorList>
            <consortium name="The Broad Institute Genomics Platform"/>
            <consortium name="The Broad Institute Genome Sequencing Center for Infectious Disease"/>
            <person name="Wu L."/>
            <person name="Ma J."/>
        </authorList>
    </citation>
    <scope>NUCLEOTIDE SEQUENCE [LARGE SCALE GENOMIC DNA]</scope>
    <source>
        <strain evidence="4">JCM 18326</strain>
    </source>
</reference>
<proteinExistence type="predicted"/>
<accession>A0ABP9D4W0</accession>
<organism evidence="3 4">
    <name type="scientific">Algivirga pacifica</name>
    <dbReference type="NCBI Taxonomy" id="1162670"/>
    <lineage>
        <taxon>Bacteria</taxon>
        <taxon>Pseudomonadati</taxon>
        <taxon>Bacteroidota</taxon>
        <taxon>Cytophagia</taxon>
        <taxon>Cytophagales</taxon>
        <taxon>Flammeovirgaceae</taxon>
        <taxon>Algivirga</taxon>
    </lineage>
</organism>
<comment type="caution">
    <text evidence="3">The sequence shown here is derived from an EMBL/GenBank/DDBJ whole genome shotgun (WGS) entry which is preliminary data.</text>
</comment>
<sequence>MKILHLVFHPNLQTSRVNKIWKEQLEESNKITTSRDMYQEYPDFKIDVAREQELLLEHDRIVIQFPLYWYSVTPLLKQWLDDVLTYNFAYGSKGDKLKGKDLQIILSVGGQEKYYSGFDKFSTIHELLQPFVLTANLTQMNYLIPVWMYGADAAEEETIRKYGNNWVDMIDDRKRSNPIAYLNEQMNVENDEYYEE</sequence>
<keyword evidence="1" id="KW-0560">Oxidoreductase</keyword>
<protein>
    <submittedName>
        <fullName evidence="3">NAD(P)H-dependent oxidoreductase</fullName>
    </submittedName>
</protein>
<name>A0ABP9D4W0_9BACT</name>
<dbReference type="Proteomes" id="UP001500298">
    <property type="component" value="Unassembled WGS sequence"/>
</dbReference>